<reference evidence="1 2" key="1">
    <citation type="journal article" date="2020" name="IScience">
        <title>Genome Sequencing of the Endangered Kingdonia uniflora (Circaeasteraceae, Ranunculales) Reveals Potential Mechanisms of Evolutionary Specialization.</title>
        <authorList>
            <person name="Sun Y."/>
            <person name="Deng T."/>
            <person name="Zhang A."/>
            <person name="Moore M.J."/>
            <person name="Landis J.B."/>
            <person name="Lin N."/>
            <person name="Zhang H."/>
            <person name="Zhang X."/>
            <person name="Huang J."/>
            <person name="Zhang X."/>
            <person name="Sun H."/>
            <person name="Wang H."/>
        </authorList>
    </citation>
    <scope>NUCLEOTIDE SEQUENCE [LARGE SCALE GENOMIC DNA]</scope>
    <source>
        <strain evidence="1">TB1705</strain>
        <tissue evidence="1">Leaf</tissue>
    </source>
</reference>
<dbReference type="PANTHER" id="PTHR47926">
    <property type="entry name" value="PENTATRICOPEPTIDE REPEAT-CONTAINING PROTEIN"/>
    <property type="match status" value="1"/>
</dbReference>
<keyword evidence="2" id="KW-1185">Reference proteome</keyword>
<proteinExistence type="predicted"/>
<sequence>MSSSEEPDTYTLSIVLSICSSILSIRTGKQVHGYILRSGFGSDIPLGNALITMSKSIASRWTLLENTTPTWSLAHAPSLLSRYTTCLLMKIAGVQVFDGDHETRSQALFI</sequence>
<dbReference type="GO" id="GO:0009451">
    <property type="term" value="P:RNA modification"/>
    <property type="evidence" value="ECO:0007669"/>
    <property type="project" value="InterPro"/>
</dbReference>
<organism evidence="1 2">
    <name type="scientific">Kingdonia uniflora</name>
    <dbReference type="NCBI Taxonomy" id="39325"/>
    <lineage>
        <taxon>Eukaryota</taxon>
        <taxon>Viridiplantae</taxon>
        <taxon>Streptophyta</taxon>
        <taxon>Embryophyta</taxon>
        <taxon>Tracheophyta</taxon>
        <taxon>Spermatophyta</taxon>
        <taxon>Magnoliopsida</taxon>
        <taxon>Ranunculales</taxon>
        <taxon>Circaeasteraceae</taxon>
        <taxon>Kingdonia</taxon>
    </lineage>
</organism>
<evidence type="ECO:0000313" key="1">
    <source>
        <dbReference type="EMBL" id="KAF6151785.1"/>
    </source>
</evidence>
<dbReference type="InterPro" id="IPR046960">
    <property type="entry name" value="PPR_At4g14850-like_plant"/>
</dbReference>
<dbReference type="GO" id="GO:0003723">
    <property type="term" value="F:RNA binding"/>
    <property type="evidence" value="ECO:0007669"/>
    <property type="project" value="InterPro"/>
</dbReference>
<gene>
    <name evidence="1" type="ORF">GIB67_010359</name>
</gene>
<dbReference type="AlphaFoldDB" id="A0A7J7MA72"/>
<evidence type="ECO:0000313" key="2">
    <source>
        <dbReference type="Proteomes" id="UP000541444"/>
    </source>
</evidence>
<comment type="caution">
    <text evidence="1">The sequence shown here is derived from an EMBL/GenBank/DDBJ whole genome shotgun (WGS) entry which is preliminary data.</text>
</comment>
<protein>
    <submittedName>
        <fullName evidence="1">Uncharacterized protein</fullName>
    </submittedName>
</protein>
<dbReference type="EMBL" id="JACGCM010001659">
    <property type="protein sequence ID" value="KAF6151785.1"/>
    <property type="molecule type" value="Genomic_DNA"/>
</dbReference>
<dbReference type="OrthoDB" id="1855397at2759"/>
<dbReference type="Proteomes" id="UP000541444">
    <property type="component" value="Unassembled WGS sequence"/>
</dbReference>
<accession>A0A7J7MA72</accession>
<name>A0A7J7MA72_9MAGN</name>